<dbReference type="Pfam" id="PF02458">
    <property type="entry name" value="Transferase"/>
    <property type="match status" value="1"/>
</dbReference>
<dbReference type="EMBL" id="NKXS01001286">
    <property type="protein sequence ID" value="PIN19375.1"/>
    <property type="molecule type" value="Genomic_DNA"/>
</dbReference>
<dbReference type="Proteomes" id="UP000231279">
    <property type="component" value="Unassembled WGS sequence"/>
</dbReference>
<organism evidence="2 3">
    <name type="scientific">Handroanthus impetiginosus</name>
    <dbReference type="NCBI Taxonomy" id="429701"/>
    <lineage>
        <taxon>Eukaryota</taxon>
        <taxon>Viridiplantae</taxon>
        <taxon>Streptophyta</taxon>
        <taxon>Embryophyta</taxon>
        <taxon>Tracheophyta</taxon>
        <taxon>Spermatophyta</taxon>
        <taxon>Magnoliopsida</taxon>
        <taxon>eudicotyledons</taxon>
        <taxon>Gunneridae</taxon>
        <taxon>Pentapetalae</taxon>
        <taxon>asterids</taxon>
        <taxon>lamiids</taxon>
        <taxon>Lamiales</taxon>
        <taxon>Bignoniaceae</taxon>
        <taxon>Crescentiina</taxon>
        <taxon>Tabebuia alliance</taxon>
        <taxon>Handroanthus</taxon>
    </lineage>
</organism>
<comment type="caution">
    <text evidence="2">The sequence shown here is derived from an EMBL/GenBank/DDBJ whole genome shotgun (WGS) entry which is preliminary data.</text>
</comment>
<reference evidence="3" key="1">
    <citation type="journal article" date="2018" name="Gigascience">
        <title>Genome assembly of the Pink Ipe (Handroanthus impetiginosus, Bignoniaceae), a highly valued, ecologically keystone Neotropical timber forest tree.</title>
        <authorList>
            <person name="Silva-Junior O.B."/>
            <person name="Grattapaglia D."/>
            <person name="Novaes E."/>
            <person name="Collevatti R.G."/>
        </authorList>
    </citation>
    <scope>NUCLEOTIDE SEQUENCE [LARGE SCALE GENOMIC DNA]</scope>
    <source>
        <strain evidence="3">cv. UFG-1</strain>
    </source>
</reference>
<dbReference type="OrthoDB" id="896098at2759"/>
<name>A0A2G9HPC7_9LAMI</name>
<dbReference type="PANTHER" id="PTHR31642:SF302">
    <property type="entry name" value="METHANOL O-ANTHRANILOYLTRANSFERASE-LIKE"/>
    <property type="match status" value="1"/>
</dbReference>
<protein>
    <submittedName>
        <fullName evidence="2">Benzyl alcohol O-benzoyltransferase</fullName>
        <ecNumber evidence="2">2.3.1.196</ecNumber>
    </submittedName>
</protein>
<dbReference type="Gene3D" id="3.30.559.10">
    <property type="entry name" value="Chloramphenicol acetyltransferase-like domain"/>
    <property type="match status" value="1"/>
</dbReference>
<accession>A0A2G9HPC7</accession>
<proteinExistence type="inferred from homology"/>
<dbReference type="PANTHER" id="PTHR31642">
    <property type="entry name" value="TRICHOTHECENE 3-O-ACETYLTRANSFERASE"/>
    <property type="match status" value="1"/>
</dbReference>
<dbReference type="GO" id="GO:0016747">
    <property type="term" value="F:acyltransferase activity, transferring groups other than amino-acyl groups"/>
    <property type="evidence" value="ECO:0007669"/>
    <property type="project" value="TreeGrafter"/>
</dbReference>
<dbReference type="STRING" id="429701.A0A2G9HPC7"/>
<evidence type="ECO:0000313" key="2">
    <source>
        <dbReference type="EMBL" id="PIN19375.1"/>
    </source>
</evidence>
<comment type="similarity">
    <text evidence="1">Belongs to the plant acyltransferase family.</text>
</comment>
<keyword evidence="3" id="KW-1185">Reference proteome</keyword>
<sequence>MSKKLVFNVKCTNLDPAKTIRDGLSKVIVDFYPFAGRIFEVPNKKLMVNCNNEGVMFVEVDANVKLEQLGDGILPPSPYMEEFMCRVPDSAGIIGCPLLFFQALNFRWAKAQVNEEYVRSVADFMVIKGRPNFVTKLNYMVSNLTNSGFDKLDLGWGKPLYAVEKFHRELEKMTSGIISKI</sequence>
<dbReference type="AlphaFoldDB" id="A0A2G9HPC7"/>
<keyword evidence="2" id="KW-0808">Transferase</keyword>
<keyword evidence="2" id="KW-0012">Acyltransferase</keyword>
<evidence type="ECO:0000256" key="1">
    <source>
        <dbReference type="ARBA" id="ARBA00009861"/>
    </source>
</evidence>
<dbReference type="InterPro" id="IPR023213">
    <property type="entry name" value="CAT-like_dom_sf"/>
</dbReference>
<dbReference type="InterPro" id="IPR050317">
    <property type="entry name" value="Plant_Fungal_Acyltransferase"/>
</dbReference>
<dbReference type="EC" id="2.3.1.196" evidence="2"/>
<gene>
    <name evidence="2" type="ORF">CDL12_07952</name>
</gene>
<evidence type="ECO:0000313" key="3">
    <source>
        <dbReference type="Proteomes" id="UP000231279"/>
    </source>
</evidence>